<dbReference type="KEGG" id="slia:HA039_32825"/>
<organism evidence="3 4">
    <name type="scientific">Streptomyces liangshanensis</name>
    <dbReference type="NCBI Taxonomy" id="2717324"/>
    <lineage>
        <taxon>Bacteria</taxon>
        <taxon>Bacillati</taxon>
        <taxon>Actinomycetota</taxon>
        <taxon>Actinomycetes</taxon>
        <taxon>Kitasatosporales</taxon>
        <taxon>Streptomycetaceae</taxon>
        <taxon>Streptomyces</taxon>
    </lineage>
</organism>
<protein>
    <submittedName>
        <fullName evidence="3">Uncharacterized protein</fullName>
    </submittedName>
</protein>
<keyword evidence="2" id="KW-0472">Membrane</keyword>
<feature type="compositionally biased region" description="Low complexity" evidence="1">
    <location>
        <begin position="526"/>
        <end position="539"/>
    </location>
</feature>
<feature type="region of interest" description="Disordered" evidence="1">
    <location>
        <begin position="1"/>
        <end position="24"/>
    </location>
</feature>
<dbReference type="EMBL" id="CP050177">
    <property type="protein sequence ID" value="QIQ06463.1"/>
    <property type="molecule type" value="Genomic_DNA"/>
</dbReference>
<dbReference type="PRINTS" id="PR01217">
    <property type="entry name" value="PRICHEXTENSN"/>
</dbReference>
<keyword evidence="2" id="KW-0812">Transmembrane</keyword>
<evidence type="ECO:0000313" key="3">
    <source>
        <dbReference type="EMBL" id="QIQ06463.1"/>
    </source>
</evidence>
<feature type="region of interest" description="Disordered" evidence="1">
    <location>
        <begin position="473"/>
        <end position="641"/>
    </location>
</feature>
<evidence type="ECO:0000256" key="2">
    <source>
        <dbReference type="SAM" id="Phobius"/>
    </source>
</evidence>
<feature type="transmembrane region" description="Helical" evidence="2">
    <location>
        <begin position="204"/>
        <end position="231"/>
    </location>
</feature>
<accession>A0A6G9H7E7</accession>
<dbReference type="AlphaFoldDB" id="A0A6G9H7E7"/>
<feature type="compositionally biased region" description="Low complexity" evidence="1">
    <location>
        <begin position="391"/>
        <end position="409"/>
    </location>
</feature>
<feature type="compositionally biased region" description="Pro residues" evidence="1">
    <location>
        <begin position="540"/>
        <end position="567"/>
    </location>
</feature>
<gene>
    <name evidence="3" type="ORF">HA039_32825</name>
</gene>
<evidence type="ECO:0000313" key="4">
    <source>
        <dbReference type="Proteomes" id="UP000501179"/>
    </source>
</evidence>
<feature type="region of interest" description="Disordered" evidence="1">
    <location>
        <begin position="125"/>
        <end position="148"/>
    </location>
</feature>
<feature type="compositionally biased region" description="Polar residues" evidence="1">
    <location>
        <begin position="494"/>
        <end position="506"/>
    </location>
</feature>
<dbReference type="RefSeq" id="WP_167035593.1">
    <property type="nucleotide sequence ID" value="NZ_CP050177.1"/>
</dbReference>
<sequence>MARRHTSGFEIVGMDADPTPGQPEEIDRLETRYRQIGDEADVARQFTQKGGGLESGRGAAIDSLKGVIGDLPDKLGKTVDSYHSAADAYRGYSPQLVQAQDMLDQAMDKAASVAGAAAQTVAPLPADATDEQKAQNKQQSDSKDAADQELTAAKRMAQDAKDLRDSAARECERVLDVAVSQAIPERNIFQKIADAFKDFPFIQILLGALIAITSIFFPVAGVLLGAALFAVNQIVAIGSGQFRLGDFLVGLLSFIPGGALLKGAGAIATKIAPGLLKAGAGVIKSATGSITKIADTLTTSKIGGGLLAGAGVKEAGKVVGDVTVKFGVESGKEAAVEKLNGDPLDAKAIFGGAAAVAGVGGLIKGAGIIRKGRGGGTEAGAAASPAAASPATAPAAAGSGAAGPAAAGSGAAGSGAAGAKSLGDRLRDAKDGALEQAGELVPEAAASAVKVGVAVSEGTSLGDAVTSEASNFIPTAPGTAHGTVHDRISGLIPTKTSKPEGSTPPSAHTGDAAAHTGDTSSTHTVTPAPTGDSSSSPSPDSAPNPEPSSPGPEPQDIPLPPSPPGSPTEPTGSPFGPPQSPTDSDGGFTTAPSSPVEEGGFTTAPSSPVEETASVTPPTPPGTPTPPTEPTPPATGTPPAP</sequence>
<reference evidence="3 4" key="1">
    <citation type="submission" date="2020-03" db="EMBL/GenBank/DDBJ databases">
        <title>A novel species.</title>
        <authorList>
            <person name="Gao J."/>
        </authorList>
    </citation>
    <scope>NUCLEOTIDE SEQUENCE [LARGE SCALE GENOMIC DNA]</scope>
    <source>
        <strain evidence="3 4">QMT-12</strain>
    </source>
</reference>
<feature type="compositionally biased region" description="Pro residues" evidence="1">
    <location>
        <begin position="617"/>
        <end position="641"/>
    </location>
</feature>
<evidence type="ECO:0000256" key="1">
    <source>
        <dbReference type="SAM" id="MobiDB-lite"/>
    </source>
</evidence>
<proteinExistence type="predicted"/>
<keyword evidence="2" id="KW-1133">Transmembrane helix</keyword>
<feature type="region of interest" description="Disordered" evidence="1">
    <location>
        <begin position="391"/>
        <end position="420"/>
    </location>
</feature>
<dbReference type="Proteomes" id="UP000501179">
    <property type="component" value="Chromosome"/>
</dbReference>
<feature type="compositionally biased region" description="Basic and acidic residues" evidence="1">
    <location>
        <begin position="130"/>
        <end position="146"/>
    </location>
</feature>
<name>A0A6G9H7E7_9ACTN</name>
<keyword evidence="4" id="KW-1185">Reference proteome</keyword>